<dbReference type="RefSeq" id="WP_087141721.1">
    <property type="nucleotide sequence ID" value="NZ_FUIE01000084.1"/>
</dbReference>
<gene>
    <name evidence="1" type="ORF">FM111_14780</name>
</gene>
<evidence type="ECO:0000313" key="1">
    <source>
        <dbReference type="EMBL" id="SJM70243.1"/>
    </source>
</evidence>
<protein>
    <submittedName>
        <fullName evidence="1">Uncharacterized protein</fullName>
    </submittedName>
</protein>
<dbReference type="Proteomes" id="UP000195766">
    <property type="component" value="Unassembled WGS sequence"/>
</dbReference>
<dbReference type="OrthoDB" id="8180898at2"/>
<dbReference type="InterPro" id="IPR016181">
    <property type="entry name" value="Acyl_CoA_acyltransferase"/>
</dbReference>
<dbReference type="EMBL" id="FUIE01000084">
    <property type="protein sequence ID" value="SJM70243.1"/>
    <property type="molecule type" value="Genomic_DNA"/>
</dbReference>
<organism evidence="1 2">
    <name type="scientific">Brevundimonas diminuta 3F5N</name>
    <dbReference type="NCBI Taxonomy" id="1255603"/>
    <lineage>
        <taxon>Bacteria</taxon>
        <taxon>Pseudomonadati</taxon>
        <taxon>Pseudomonadota</taxon>
        <taxon>Alphaproteobacteria</taxon>
        <taxon>Caulobacterales</taxon>
        <taxon>Caulobacteraceae</taxon>
        <taxon>Brevundimonas</taxon>
    </lineage>
</organism>
<dbReference type="AlphaFoldDB" id="A0A1R4GQB1"/>
<proteinExistence type="predicted"/>
<name>A0A1R4GQB1_BREDI</name>
<reference evidence="1 2" key="1">
    <citation type="submission" date="2017-02" db="EMBL/GenBank/DDBJ databases">
        <authorList>
            <person name="Peterson S.W."/>
        </authorList>
    </citation>
    <scope>NUCLEOTIDE SEQUENCE [LARGE SCALE GENOMIC DNA]</scope>
    <source>
        <strain evidence="1 2">3F5N</strain>
    </source>
</reference>
<accession>A0A1R4GQB1</accession>
<sequence>MPLRPLNASDLEAVNRLHRSVWWPERSIAGWRWLMANPAAPEIDAPHGWVIDHGAGAEAVIGNFIQRFWWNGRALHGATGYSIVVPPAQRGRSRALIDAFLDQPACFARYTLNANARSSPLYRRHGMIPWPPDAHAVKLSWMIDPAACLSGRALRSVVEHAPAMAQLLGEQLSPLPRLLSGRGLRQAERRLPSTVSLNPDLSEQSDYARFWQALLAEGRLTADRSPSVMRWRLSDPDLTVPPLTLAYREGGRITGFAVAMLNKQTPLEPPILEIIDLIALENDGTAIQTLCESLRRLAPALGAAKMRLQVASSELQRALGRLGERARREGGWGHCHVAFDAGMQDAGWRPTPYDGDYSFCLRPLPTRASAALRLAPAPAHRQAMEARA</sequence>
<evidence type="ECO:0000313" key="2">
    <source>
        <dbReference type="Proteomes" id="UP000195766"/>
    </source>
</evidence>
<dbReference type="SUPFAM" id="SSF55729">
    <property type="entry name" value="Acyl-CoA N-acyltransferases (Nat)"/>
    <property type="match status" value="1"/>
</dbReference>
<dbReference type="Gene3D" id="3.40.630.30">
    <property type="match status" value="1"/>
</dbReference>